<protein>
    <submittedName>
        <fullName evidence="2">Uncharacterized protein LOC118278939</fullName>
    </submittedName>
</protein>
<sequence length="93" mass="11030">MVNLKESDDQPVVRNWRYSHRPRVVQQEPKTLLELELLVQKQILLMKKYGETNSSHESKVMDLLRCQYNLNFMIICEKCEGTHKSDELVAPER</sequence>
<dbReference type="RefSeq" id="XP_035454281.2">
    <property type="nucleotide sequence ID" value="XM_035598388.2"/>
</dbReference>
<keyword evidence="1" id="KW-1185">Reference proteome</keyword>
<dbReference type="GeneID" id="118278939"/>
<organism evidence="1 2">
    <name type="scientific">Spodoptera frugiperda</name>
    <name type="common">Fall armyworm</name>
    <dbReference type="NCBI Taxonomy" id="7108"/>
    <lineage>
        <taxon>Eukaryota</taxon>
        <taxon>Metazoa</taxon>
        <taxon>Ecdysozoa</taxon>
        <taxon>Arthropoda</taxon>
        <taxon>Hexapoda</taxon>
        <taxon>Insecta</taxon>
        <taxon>Pterygota</taxon>
        <taxon>Neoptera</taxon>
        <taxon>Endopterygota</taxon>
        <taxon>Lepidoptera</taxon>
        <taxon>Glossata</taxon>
        <taxon>Ditrysia</taxon>
        <taxon>Noctuoidea</taxon>
        <taxon>Noctuidae</taxon>
        <taxon>Amphipyrinae</taxon>
        <taxon>Spodoptera</taxon>
    </lineage>
</organism>
<gene>
    <name evidence="2" type="primary">LOC118278939</name>
</gene>
<reference evidence="2" key="1">
    <citation type="submission" date="2025-08" db="UniProtKB">
        <authorList>
            <consortium name="RefSeq"/>
        </authorList>
    </citation>
    <scope>IDENTIFICATION</scope>
    <source>
        <tissue evidence="2">Whole larval tissue</tissue>
    </source>
</reference>
<evidence type="ECO:0000313" key="2">
    <source>
        <dbReference type="RefSeq" id="XP_035454281.2"/>
    </source>
</evidence>
<evidence type="ECO:0000313" key="1">
    <source>
        <dbReference type="Proteomes" id="UP000829999"/>
    </source>
</evidence>
<dbReference type="AlphaFoldDB" id="A0A9R0ESS0"/>
<proteinExistence type="predicted"/>
<dbReference type="Proteomes" id="UP000829999">
    <property type="component" value="Chromosome 15"/>
</dbReference>
<name>A0A9R0ESS0_SPOFR</name>
<accession>A0A9R0ESS0</accession>
<dbReference type="OrthoDB" id="7435843at2759"/>